<dbReference type="AlphaFoldDB" id="A0A396J9Y3"/>
<sequence>MEMKMIANNYRLKTKHKIIKEEKKDLDHFMVKTKKKSTITNETKLCIVPCFKTHVVKFSILNLNDPHSKFQSFTQQSIISSSRI</sequence>
<evidence type="ECO:0000313" key="2">
    <source>
        <dbReference type="Proteomes" id="UP000265566"/>
    </source>
</evidence>
<reference evidence="2" key="1">
    <citation type="journal article" date="2018" name="Nat. Plants">
        <title>Whole-genome landscape of Medicago truncatula symbiotic genes.</title>
        <authorList>
            <person name="Pecrix Y."/>
            <person name="Staton S.E."/>
            <person name="Sallet E."/>
            <person name="Lelandais-Briere C."/>
            <person name="Moreau S."/>
            <person name="Carrere S."/>
            <person name="Blein T."/>
            <person name="Jardinaud M.F."/>
            <person name="Latrasse D."/>
            <person name="Zouine M."/>
            <person name="Zahm M."/>
            <person name="Kreplak J."/>
            <person name="Mayjonade B."/>
            <person name="Satge C."/>
            <person name="Perez M."/>
            <person name="Cauet S."/>
            <person name="Marande W."/>
            <person name="Chantry-Darmon C."/>
            <person name="Lopez-Roques C."/>
            <person name="Bouchez O."/>
            <person name="Berard A."/>
            <person name="Debelle F."/>
            <person name="Munos S."/>
            <person name="Bendahmane A."/>
            <person name="Berges H."/>
            <person name="Niebel A."/>
            <person name="Buitink J."/>
            <person name="Frugier F."/>
            <person name="Benhamed M."/>
            <person name="Crespi M."/>
            <person name="Gouzy J."/>
            <person name="Gamas P."/>
        </authorList>
    </citation>
    <scope>NUCLEOTIDE SEQUENCE [LARGE SCALE GENOMIC DNA]</scope>
    <source>
        <strain evidence="2">cv. Jemalong A17</strain>
    </source>
</reference>
<accession>A0A396J9Y3</accession>
<dbReference type="EMBL" id="PSQE01000002">
    <property type="protein sequence ID" value="RHN75086.1"/>
    <property type="molecule type" value="Genomic_DNA"/>
</dbReference>
<evidence type="ECO:0000313" key="1">
    <source>
        <dbReference type="EMBL" id="RHN75086.1"/>
    </source>
</evidence>
<organism evidence="1 2">
    <name type="scientific">Medicago truncatula</name>
    <name type="common">Barrel medic</name>
    <name type="synonym">Medicago tribuloides</name>
    <dbReference type="NCBI Taxonomy" id="3880"/>
    <lineage>
        <taxon>Eukaryota</taxon>
        <taxon>Viridiplantae</taxon>
        <taxon>Streptophyta</taxon>
        <taxon>Embryophyta</taxon>
        <taxon>Tracheophyta</taxon>
        <taxon>Spermatophyta</taxon>
        <taxon>Magnoliopsida</taxon>
        <taxon>eudicotyledons</taxon>
        <taxon>Gunneridae</taxon>
        <taxon>Pentapetalae</taxon>
        <taxon>rosids</taxon>
        <taxon>fabids</taxon>
        <taxon>Fabales</taxon>
        <taxon>Fabaceae</taxon>
        <taxon>Papilionoideae</taxon>
        <taxon>50 kb inversion clade</taxon>
        <taxon>NPAAA clade</taxon>
        <taxon>Hologalegina</taxon>
        <taxon>IRL clade</taxon>
        <taxon>Trifolieae</taxon>
        <taxon>Medicago</taxon>
    </lineage>
</organism>
<dbReference type="Gramene" id="rna11239">
    <property type="protein sequence ID" value="RHN75086.1"/>
    <property type="gene ID" value="gene11239"/>
</dbReference>
<protein>
    <submittedName>
        <fullName evidence="1">Uncharacterized protein</fullName>
    </submittedName>
</protein>
<gene>
    <name evidence="1" type="ORF">MtrunA17_Chr2g0317331</name>
</gene>
<dbReference type="Proteomes" id="UP000265566">
    <property type="component" value="Chromosome 2"/>
</dbReference>
<comment type="caution">
    <text evidence="1">The sequence shown here is derived from an EMBL/GenBank/DDBJ whole genome shotgun (WGS) entry which is preliminary data.</text>
</comment>
<name>A0A396J9Y3_MEDTR</name>
<proteinExistence type="predicted"/>